<dbReference type="SUPFAM" id="SSF46785">
    <property type="entry name" value="Winged helix' DNA-binding domain"/>
    <property type="match status" value="1"/>
</dbReference>
<dbReference type="EMBL" id="BAAATR010000016">
    <property type="protein sequence ID" value="GAA2251512.1"/>
    <property type="molecule type" value="Genomic_DNA"/>
</dbReference>
<evidence type="ECO:0000256" key="4">
    <source>
        <dbReference type="SAM" id="MobiDB-lite"/>
    </source>
</evidence>
<dbReference type="SMART" id="SM00345">
    <property type="entry name" value="HTH_GNTR"/>
    <property type="match status" value="1"/>
</dbReference>
<name>A0ABP5R4W3_9ACTN</name>
<dbReference type="Gene3D" id="1.10.10.10">
    <property type="entry name" value="Winged helix-like DNA-binding domain superfamily/Winged helix DNA-binding domain"/>
    <property type="match status" value="1"/>
</dbReference>
<keyword evidence="7" id="KW-1185">Reference proteome</keyword>
<evidence type="ECO:0000259" key="5">
    <source>
        <dbReference type="PROSITE" id="PS50949"/>
    </source>
</evidence>
<dbReference type="InterPro" id="IPR036388">
    <property type="entry name" value="WH-like_DNA-bd_sf"/>
</dbReference>
<evidence type="ECO:0000256" key="3">
    <source>
        <dbReference type="ARBA" id="ARBA00023163"/>
    </source>
</evidence>
<dbReference type="Pfam" id="PF00392">
    <property type="entry name" value="GntR"/>
    <property type="match status" value="1"/>
</dbReference>
<evidence type="ECO:0000313" key="7">
    <source>
        <dbReference type="Proteomes" id="UP001500305"/>
    </source>
</evidence>
<dbReference type="InterPro" id="IPR036390">
    <property type="entry name" value="WH_DNA-bd_sf"/>
</dbReference>
<evidence type="ECO:0000256" key="1">
    <source>
        <dbReference type="ARBA" id="ARBA00023015"/>
    </source>
</evidence>
<protein>
    <recommendedName>
        <fullName evidence="5">HTH gntR-type domain-containing protein</fullName>
    </recommendedName>
</protein>
<proteinExistence type="predicted"/>
<keyword evidence="2" id="KW-0238">DNA-binding</keyword>
<reference evidence="7" key="1">
    <citation type="journal article" date="2019" name="Int. J. Syst. Evol. Microbiol.">
        <title>The Global Catalogue of Microorganisms (GCM) 10K type strain sequencing project: providing services to taxonomists for standard genome sequencing and annotation.</title>
        <authorList>
            <consortium name="The Broad Institute Genomics Platform"/>
            <consortium name="The Broad Institute Genome Sequencing Center for Infectious Disease"/>
            <person name="Wu L."/>
            <person name="Ma J."/>
        </authorList>
    </citation>
    <scope>NUCLEOTIDE SEQUENCE [LARGE SCALE GENOMIC DNA]</scope>
    <source>
        <strain evidence="7">JCM 7356</strain>
    </source>
</reference>
<dbReference type="PANTHER" id="PTHR38445:SF12">
    <property type="entry name" value="GNTR-FAMILY TRANSCRIPTIONAL REGULATOR"/>
    <property type="match status" value="1"/>
</dbReference>
<comment type="caution">
    <text evidence="6">The sequence shown here is derived from an EMBL/GenBank/DDBJ whole genome shotgun (WGS) entry which is preliminary data.</text>
</comment>
<feature type="region of interest" description="Disordered" evidence="4">
    <location>
        <begin position="132"/>
        <end position="160"/>
    </location>
</feature>
<sequence>MILSIDLSSDVPIYQQIRDRVVEAIAAGDLAEGSALPSTRQLAGDLGINFHTVNKAYDLLRQEGLLRLNRKSGAVVQRDPGSGPPPPGFTEEWSSRLRTLLAEAVAQGMDGTAVLEACGRVVGSFGTGADMAPGTGPGAGHGVGPDVKSGMGRGSQGEPA</sequence>
<dbReference type="PANTHER" id="PTHR38445">
    <property type="entry name" value="HTH-TYPE TRANSCRIPTIONAL REPRESSOR YTRA"/>
    <property type="match status" value="1"/>
</dbReference>
<feature type="compositionally biased region" description="Gly residues" evidence="4">
    <location>
        <begin position="151"/>
        <end position="160"/>
    </location>
</feature>
<dbReference type="RefSeq" id="WP_344637634.1">
    <property type="nucleotide sequence ID" value="NZ_BAAATR010000016.1"/>
</dbReference>
<dbReference type="PROSITE" id="PS50949">
    <property type="entry name" value="HTH_GNTR"/>
    <property type="match status" value="1"/>
</dbReference>
<gene>
    <name evidence="6" type="ORF">GCM10010430_38230</name>
</gene>
<accession>A0ABP5R4W3</accession>
<keyword evidence="1" id="KW-0805">Transcription regulation</keyword>
<evidence type="ECO:0000256" key="2">
    <source>
        <dbReference type="ARBA" id="ARBA00023125"/>
    </source>
</evidence>
<keyword evidence="3" id="KW-0804">Transcription</keyword>
<evidence type="ECO:0000313" key="6">
    <source>
        <dbReference type="EMBL" id="GAA2251512.1"/>
    </source>
</evidence>
<organism evidence="6 7">
    <name type="scientific">Kitasatospora cystarginea</name>
    <dbReference type="NCBI Taxonomy" id="58350"/>
    <lineage>
        <taxon>Bacteria</taxon>
        <taxon>Bacillati</taxon>
        <taxon>Actinomycetota</taxon>
        <taxon>Actinomycetes</taxon>
        <taxon>Kitasatosporales</taxon>
        <taxon>Streptomycetaceae</taxon>
        <taxon>Kitasatospora</taxon>
    </lineage>
</organism>
<feature type="domain" description="HTH gntR-type" evidence="5">
    <location>
        <begin position="11"/>
        <end position="79"/>
    </location>
</feature>
<dbReference type="CDD" id="cd07377">
    <property type="entry name" value="WHTH_GntR"/>
    <property type="match status" value="1"/>
</dbReference>
<dbReference type="Proteomes" id="UP001500305">
    <property type="component" value="Unassembled WGS sequence"/>
</dbReference>
<dbReference type="InterPro" id="IPR000524">
    <property type="entry name" value="Tscrpt_reg_HTH_GntR"/>
</dbReference>